<comment type="caution">
    <text evidence="2">The sequence shown here is derived from an EMBL/GenBank/DDBJ whole genome shotgun (WGS) entry which is preliminary data.</text>
</comment>
<dbReference type="RefSeq" id="WP_020876674.1">
    <property type="nucleotide sequence ID" value="NZ_ATHJ01000078.1"/>
</dbReference>
<sequence length="180" mass="20643">MGLKKVLAERKTPIVKKWFDKVVETYPTDTARFLKRQKDPFGNPVGSTTFEALTRIFEELLKEAPDSEALQTAADPIIRIRAVQTMFSPAQAAGFPYFLKTIIREELESQLSDVQLLEALLAFDLEIDKLSLVTFNIYTKCRETVYQLKTNLERERLYKAFSRAGLVHEIPEDGPDLEEK</sequence>
<evidence type="ECO:0000313" key="3">
    <source>
        <dbReference type="Proteomes" id="UP000014977"/>
    </source>
</evidence>
<name>S7V9C6_DESML</name>
<dbReference type="AlphaFoldDB" id="S7V9C6"/>
<accession>S7V9C6</accession>
<organism evidence="2 3">
    <name type="scientific">Desulfococcus multivorans DSM 2059</name>
    <dbReference type="NCBI Taxonomy" id="1121405"/>
    <lineage>
        <taxon>Bacteria</taxon>
        <taxon>Pseudomonadati</taxon>
        <taxon>Thermodesulfobacteriota</taxon>
        <taxon>Desulfobacteria</taxon>
        <taxon>Desulfobacterales</taxon>
        <taxon>Desulfococcaceae</taxon>
        <taxon>Desulfococcus</taxon>
    </lineage>
</organism>
<dbReference type="OrthoDB" id="1724246at2"/>
<dbReference type="eggNOG" id="ENOG5032RXU">
    <property type="taxonomic scope" value="Bacteria"/>
</dbReference>
<evidence type="ECO:0000259" key="1">
    <source>
        <dbReference type="Pfam" id="PF14361"/>
    </source>
</evidence>
<evidence type="ECO:0000313" key="2">
    <source>
        <dbReference type="EMBL" id="EPR41128.1"/>
    </source>
</evidence>
<feature type="domain" description="RsbT co-antagonist protein RsbRD N-terminal" evidence="1">
    <location>
        <begin position="14"/>
        <end position="147"/>
    </location>
</feature>
<dbReference type="STRING" id="897.B2D07_17855"/>
<proteinExistence type="predicted"/>
<dbReference type="InterPro" id="IPR025751">
    <property type="entry name" value="RsbRD_N_dom"/>
</dbReference>
<keyword evidence="3" id="KW-1185">Reference proteome</keyword>
<protein>
    <submittedName>
        <fullName evidence="2">RsbT co-antagonist protein RsbRD, N-terminal domain containing protein</fullName>
    </submittedName>
</protein>
<dbReference type="Proteomes" id="UP000014977">
    <property type="component" value="Unassembled WGS sequence"/>
</dbReference>
<gene>
    <name evidence="2" type="ORF">dsmv_2243</name>
</gene>
<dbReference type="EMBL" id="ATHJ01000078">
    <property type="protein sequence ID" value="EPR41128.1"/>
    <property type="molecule type" value="Genomic_DNA"/>
</dbReference>
<dbReference type="Pfam" id="PF14361">
    <property type="entry name" value="RsbRD_N"/>
    <property type="match status" value="1"/>
</dbReference>
<reference evidence="2 3" key="1">
    <citation type="journal article" date="2013" name="Genome Announc.">
        <title>Draft genome sequences for three mercury-methylating, sulfate-reducing bacteria.</title>
        <authorList>
            <person name="Brown S.D."/>
            <person name="Hurt R.A.Jr."/>
            <person name="Gilmour C.C."/>
            <person name="Elias D.A."/>
        </authorList>
    </citation>
    <scope>NUCLEOTIDE SEQUENCE [LARGE SCALE GENOMIC DNA]</scope>
    <source>
        <strain evidence="2 3">DSM 2059</strain>
    </source>
</reference>